<comment type="caution">
    <text evidence="2">The sequence shown here is derived from an EMBL/GenBank/DDBJ whole genome shotgun (WGS) entry which is preliminary data.</text>
</comment>
<evidence type="ECO:0000313" key="2">
    <source>
        <dbReference type="EMBL" id="OAY63222.1"/>
    </source>
</evidence>
<name>A0A199UEC8_ANACO</name>
<evidence type="ECO:0000313" key="3">
    <source>
        <dbReference type="Proteomes" id="UP000092600"/>
    </source>
</evidence>
<dbReference type="AlphaFoldDB" id="A0A199UEC8"/>
<accession>A0A199UEC8</accession>
<evidence type="ECO:0000256" key="1">
    <source>
        <dbReference type="SAM" id="MobiDB-lite"/>
    </source>
</evidence>
<gene>
    <name evidence="2" type="ORF">ACMD2_20509</name>
</gene>
<dbReference type="EMBL" id="LSRQ01008363">
    <property type="protein sequence ID" value="OAY63222.1"/>
    <property type="molecule type" value="Genomic_DNA"/>
</dbReference>
<dbReference type="Proteomes" id="UP000092600">
    <property type="component" value="Unassembled WGS sequence"/>
</dbReference>
<reference evidence="2 3" key="1">
    <citation type="journal article" date="2016" name="DNA Res.">
        <title>The draft genome of MD-2 pineapple using hybrid error correction of long reads.</title>
        <authorList>
            <person name="Redwan R.M."/>
            <person name="Saidin A."/>
            <person name="Kumar S.V."/>
        </authorList>
    </citation>
    <scope>NUCLEOTIDE SEQUENCE [LARGE SCALE GENOMIC DNA]</scope>
    <source>
        <strain evidence="3">cv. MD2</strain>
        <tissue evidence="2">Leaf</tissue>
    </source>
</reference>
<sequence>MTRTRRRSWCRGGGGGMSVQDDRRRYVQICFLAAFQRKLHNLALSKFWIFQAITYQDHYHDPSTLDDPSIYIGNPYLCGPPSTRNCSANEINYEDNESPKDKSINSEK</sequence>
<organism evidence="2 3">
    <name type="scientific">Ananas comosus</name>
    <name type="common">Pineapple</name>
    <name type="synonym">Ananas ananas</name>
    <dbReference type="NCBI Taxonomy" id="4615"/>
    <lineage>
        <taxon>Eukaryota</taxon>
        <taxon>Viridiplantae</taxon>
        <taxon>Streptophyta</taxon>
        <taxon>Embryophyta</taxon>
        <taxon>Tracheophyta</taxon>
        <taxon>Spermatophyta</taxon>
        <taxon>Magnoliopsida</taxon>
        <taxon>Liliopsida</taxon>
        <taxon>Poales</taxon>
        <taxon>Bromeliaceae</taxon>
        <taxon>Bromelioideae</taxon>
        <taxon>Ananas</taxon>
    </lineage>
</organism>
<proteinExistence type="predicted"/>
<feature type="compositionally biased region" description="Basic and acidic residues" evidence="1">
    <location>
        <begin position="97"/>
        <end position="108"/>
    </location>
</feature>
<protein>
    <submittedName>
        <fullName evidence="2">Uncharacterized protein</fullName>
    </submittedName>
</protein>
<feature type="region of interest" description="Disordered" evidence="1">
    <location>
        <begin position="89"/>
        <end position="108"/>
    </location>
</feature>